<comment type="caution">
    <text evidence="1">The sequence shown here is derived from an EMBL/GenBank/DDBJ whole genome shotgun (WGS) entry which is preliminary data.</text>
</comment>
<dbReference type="AlphaFoldDB" id="A0A367RR30"/>
<evidence type="ECO:0000313" key="2">
    <source>
        <dbReference type="Proteomes" id="UP000252085"/>
    </source>
</evidence>
<sequence length="437" mass="48593">MNRSTNDSYYLPSSIELTQSHVLIHRMAIPLKNAISYLQQFPQSEYEDICRDAFELGFLCLQTAQTRHGNELIKQQMESLLVEFQQAVKVIAESFQQELINQVGTENGQLLAPLQNQINLTSAILTEKLNSVSTLLTLEIDPARETSVVGRFLSSLRQLLDAKRSDSIQGAFKAALINATKENGTLAAAVKNVVSESVKPLTEQVEKLTREIRDQQVTQQVLEQTTAKGINYEELVVVELRNWSKLSGVEVEHIGRDGDTGDILLKFTSKSLAVIELSIVIEARKRPSKPFGRQAITQHLQSAMVRRSANSAIFLSYSREGLAQEIGDWAEGVSESGYWIATTHPFLIIAIRFLVIQQRLNKLRSFESELDVTAVEQQIQQIRTALGRIRTIKKSLTEIGKGVTVIKAEADALSTDIQSALKSIEQALSFVPSESTG</sequence>
<dbReference type="EMBL" id="LXQE01000125">
    <property type="protein sequence ID" value="RCJ38144.1"/>
    <property type="molecule type" value="Genomic_DNA"/>
</dbReference>
<gene>
    <name evidence="1" type="ORF">A6769_10375</name>
</gene>
<dbReference type="Proteomes" id="UP000252085">
    <property type="component" value="Unassembled WGS sequence"/>
</dbReference>
<reference evidence="1 2" key="1">
    <citation type="submission" date="2016-04" db="EMBL/GenBank/DDBJ databases">
        <authorList>
            <person name="Evans L.H."/>
            <person name="Alamgir A."/>
            <person name="Owens N."/>
            <person name="Weber N.D."/>
            <person name="Virtaneva K."/>
            <person name="Barbian K."/>
            <person name="Babar A."/>
            <person name="Rosenke K."/>
        </authorList>
    </citation>
    <scope>NUCLEOTIDE SEQUENCE [LARGE SCALE GENOMIC DNA]</scope>
    <source>
        <strain evidence="1">NIES-2108</strain>
    </source>
</reference>
<evidence type="ECO:0000313" key="1">
    <source>
        <dbReference type="EMBL" id="RCJ38144.1"/>
    </source>
</evidence>
<organism evidence="1 2">
    <name type="scientific">Nostoc punctiforme NIES-2108</name>
    <dbReference type="NCBI Taxonomy" id="1356359"/>
    <lineage>
        <taxon>Bacteria</taxon>
        <taxon>Bacillati</taxon>
        <taxon>Cyanobacteriota</taxon>
        <taxon>Cyanophyceae</taxon>
        <taxon>Nostocales</taxon>
        <taxon>Nostocaceae</taxon>
        <taxon>Nostoc</taxon>
    </lineage>
</organism>
<accession>A0A367RR30</accession>
<proteinExistence type="predicted"/>
<protein>
    <submittedName>
        <fullName evidence="1">Uncharacterized protein</fullName>
    </submittedName>
</protein>
<name>A0A367RR30_NOSPU</name>